<dbReference type="KEGG" id="eli:ELI_07670"/>
<evidence type="ECO:0000313" key="2">
    <source>
        <dbReference type="Proteomes" id="UP000008808"/>
    </source>
</evidence>
<sequence>MVLLLTGTPPAEQVGAGYGPDAEPLVSTLSSGEQERWRAFEELQSRPYPQQARIEQRIVVRITPARPRNPAIPDLPRNFPDRFAEQKMGKCVPLQSVAAVQTGGPSKLILFLRDRRIISAQLEKACSARDFYSGFYVEPSKDGQLCIDRDQLQSRTGAKCELSQLRRLVLTRN</sequence>
<dbReference type="HOGENOM" id="CLU_1545278_0_0_5"/>
<dbReference type="eggNOG" id="ENOG50315GE">
    <property type="taxonomic scope" value="Bacteria"/>
</dbReference>
<accession>Q2N9L5</accession>
<reference evidence="2" key="1">
    <citation type="journal article" date="2009" name="J. Bacteriol.">
        <title>Complete genome sequence of Erythrobacter litoralis HTCC2594.</title>
        <authorList>
            <person name="Oh H.M."/>
            <person name="Giovannoni S.J."/>
            <person name="Ferriera S."/>
            <person name="Johnson J."/>
            <person name="Cho J.C."/>
        </authorList>
    </citation>
    <scope>NUCLEOTIDE SEQUENCE [LARGE SCALE GENOMIC DNA]</scope>
    <source>
        <strain evidence="2">HTCC2594</strain>
    </source>
</reference>
<dbReference type="OrthoDB" id="7596012at2"/>
<dbReference type="RefSeq" id="WP_011414460.1">
    <property type="nucleotide sequence ID" value="NC_007722.1"/>
</dbReference>
<dbReference type="EMBL" id="CP000157">
    <property type="protein sequence ID" value="ABC63626.1"/>
    <property type="molecule type" value="Genomic_DNA"/>
</dbReference>
<evidence type="ECO:0000313" key="1">
    <source>
        <dbReference type="EMBL" id="ABC63626.1"/>
    </source>
</evidence>
<name>Q2N9L5_ERYLH</name>
<keyword evidence="2" id="KW-1185">Reference proteome</keyword>
<dbReference type="Proteomes" id="UP000008808">
    <property type="component" value="Chromosome"/>
</dbReference>
<dbReference type="AlphaFoldDB" id="Q2N9L5"/>
<proteinExistence type="predicted"/>
<dbReference type="STRING" id="314225.ELI_07670"/>
<protein>
    <submittedName>
        <fullName evidence="1">Uncharacterized protein</fullName>
    </submittedName>
</protein>
<organism evidence="1 2">
    <name type="scientific">Erythrobacter litoralis (strain HTCC2594)</name>
    <dbReference type="NCBI Taxonomy" id="314225"/>
    <lineage>
        <taxon>Bacteria</taxon>
        <taxon>Pseudomonadati</taxon>
        <taxon>Pseudomonadota</taxon>
        <taxon>Alphaproteobacteria</taxon>
        <taxon>Sphingomonadales</taxon>
        <taxon>Erythrobacteraceae</taxon>
        <taxon>Erythrobacter/Porphyrobacter group</taxon>
        <taxon>Erythrobacter</taxon>
    </lineage>
</organism>
<gene>
    <name evidence="1" type="ordered locus">ELI_07670</name>
</gene>